<reference evidence="2" key="1">
    <citation type="journal article" date="2014" name="Front. Microbiol.">
        <title>High frequency of phylogenetically diverse reductive dehalogenase-homologous genes in deep subseafloor sedimentary metagenomes.</title>
        <authorList>
            <person name="Kawai M."/>
            <person name="Futagami T."/>
            <person name="Toyoda A."/>
            <person name="Takaki Y."/>
            <person name="Nishi S."/>
            <person name="Hori S."/>
            <person name="Arai W."/>
            <person name="Tsubouchi T."/>
            <person name="Morono Y."/>
            <person name="Uchiyama I."/>
            <person name="Ito T."/>
            <person name="Fujiyama A."/>
            <person name="Inagaki F."/>
            <person name="Takami H."/>
        </authorList>
    </citation>
    <scope>NUCLEOTIDE SEQUENCE</scope>
    <source>
        <strain evidence="2">Expedition CK06-06</strain>
    </source>
</reference>
<comment type="caution">
    <text evidence="2">The sequence shown here is derived from an EMBL/GenBank/DDBJ whole genome shotgun (WGS) entry which is preliminary data.</text>
</comment>
<sequence length="214" mass="24017">VNEAGRKQWVAKAAEWELPGGFCSYEGGPDHGGGSTVNLSNRITAERHARMADEWTYNLDDAFLQLNGNLAIQFTLSSAYNRYGCWGLTDDITNPDRNHKYQAACQLADTLTNIIETPEIIPTEQSFFCYSPNPFQSGMIVKYVLLQTTAVEIAILNTAGQRIKTLISENQTPALYSVEWDGKDYAGQPVASNIYLCWMRIGKRIESRRIVLIR</sequence>
<name>X0STX9_9ZZZZ</name>
<protein>
    <recommendedName>
        <fullName evidence="1">FlgD/Vpr Ig-like domain-containing protein</fullName>
    </recommendedName>
</protein>
<feature type="domain" description="FlgD/Vpr Ig-like" evidence="1">
    <location>
        <begin position="149"/>
        <end position="192"/>
    </location>
</feature>
<proteinExistence type="predicted"/>
<dbReference type="AlphaFoldDB" id="X0STX9"/>
<gene>
    <name evidence="2" type="ORF">S01H1_04489</name>
</gene>
<dbReference type="Pfam" id="PF13860">
    <property type="entry name" value="FlgD_ig"/>
    <property type="match status" value="1"/>
</dbReference>
<dbReference type="Gene3D" id="2.60.40.4070">
    <property type="match status" value="1"/>
</dbReference>
<dbReference type="InterPro" id="IPR025965">
    <property type="entry name" value="FlgD/Vpr_Ig-like"/>
</dbReference>
<accession>X0STX9</accession>
<dbReference type="EMBL" id="BARS01002368">
    <property type="protein sequence ID" value="GAF84623.1"/>
    <property type="molecule type" value="Genomic_DNA"/>
</dbReference>
<evidence type="ECO:0000313" key="2">
    <source>
        <dbReference type="EMBL" id="GAF84623.1"/>
    </source>
</evidence>
<organism evidence="2">
    <name type="scientific">marine sediment metagenome</name>
    <dbReference type="NCBI Taxonomy" id="412755"/>
    <lineage>
        <taxon>unclassified sequences</taxon>
        <taxon>metagenomes</taxon>
        <taxon>ecological metagenomes</taxon>
    </lineage>
</organism>
<evidence type="ECO:0000259" key="1">
    <source>
        <dbReference type="Pfam" id="PF13860"/>
    </source>
</evidence>
<feature type="non-terminal residue" evidence="2">
    <location>
        <position position="1"/>
    </location>
</feature>